<feature type="region of interest" description="Disordered" evidence="1">
    <location>
        <begin position="47"/>
        <end position="72"/>
    </location>
</feature>
<sequence length="72" mass="8310">MWWQRLCHWSRKHKTNSKFPSRVWMSWKFAQVGATPLPRILVLPAKSQSGPNKGLLTEYGPPQISSTRCLTT</sequence>
<feature type="compositionally biased region" description="Polar residues" evidence="1">
    <location>
        <begin position="63"/>
        <end position="72"/>
    </location>
</feature>
<reference evidence="2 3" key="1">
    <citation type="submission" date="2019-02" db="EMBL/GenBank/DDBJ databases">
        <title>Deep-cultivation of Planctomycetes and their phenomic and genomic characterization uncovers novel biology.</title>
        <authorList>
            <person name="Wiegand S."/>
            <person name="Jogler M."/>
            <person name="Boedeker C."/>
            <person name="Pinto D."/>
            <person name="Vollmers J."/>
            <person name="Rivas-Marin E."/>
            <person name="Kohn T."/>
            <person name="Peeters S.H."/>
            <person name="Heuer A."/>
            <person name="Rast P."/>
            <person name="Oberbeckmann S."/>
            <person name="Bunk B."/>
            <person name="Jeske O."/>
            <person name="Meyerdierks A."/>
            <person name="Storesund J.E."/>
            <person name="Kallscheuer N."/>
            <person name="Luecker S."/>
            <person name="Lage O.M."/>
            <person name="Pohl T."/>
            <person name="Merkel B.J."/>
            <person name="Hornburger P."/>
            <person name="Mueller R.-W."/>
            <person name="Bruemmer F."/>
            <person name="Labrenz M."/>
            <person name="Spormann A.M."/>
            <person name="Op Den Camp H."/>
            <person name="Overmann J."/>
            <person name="Amann R."/>
            <person name="Jetten M.S.M."/>
            <person name="Mascher T."/>
            <person name="Medema M.H."/>
            <person name="Devos D.P."/>
            <person name="Kaster A.-K."/>
            <person name="Ovreas L."/>
            <person name="Rohde M."/>
            <person name="Galperin M.Y."/>
            <person name="Jogler C."/>
        </authorList>
    </citation>
    <scope>NUCLEOTIDE SEQUENCE [LARGE SCALE GENOMIC DNA]</scope>
    <source>
        <strain evidence="2 3">CA54</strain>
    </source>
</reference>
<dbReference type="AlphaFoldDB" id="A0A5C6B7M2"/>
<accession>A0A5C6B7M2</accession>
<dbReference type="Proteomes" id="UP000320735">
    <property type="component" value="Unassembled WGS sequence"/>
</dbReference>
<name>A0A5C6B7M2_9PLAN</name>
<protein>
    <submittedName>
        <fullName evidence="2">Uncharacterized protein</fullName>
    </submittedName>
</protein>
<dbReference type="EMBL" id="SJPP01000003">
    <property type="protein sequence ID" value="TWU07296.1"/>
    <property type="molecule type" value="Genomic_DNA"/>
</dbReference>
<evidence type="ECO:0000313" key="3">
    <source>
        <dbReference type="Proteomes" id="UP000320735"/>
    </source>
</evidence>
<keyword evidence="3" id="KW-1185">Reference proteome</keyword>
<gene>
    <name evidence="2" type="ORF">CA54_57010</name>
</gene>
<evidence type="ECO:0000256" key="1">
    <source>
        <dbReference type="SAM" id="MobiDB-lite"/>
    </source>
</evidence>
<organism evidence="2 3">
    <name type="scientific">Symmachiella macrocystis</name>
    <dbReference type="NCBI Taxonomy" id="2527985"/>
    <lineage>
        <taxon>Bacteria</taxon>
        <taxon>Pseudomonadati</taxon>
        <taxon>Planctomycetota</taxon>
        <taxon>Planctomycetia</taxon>
        <taxon>Planctomycetales</taxon>
        <taxon>Planctomycetaceae</taxon>
        <taxon>Symmachiella</taxon>
    </lineage>
</organism>
<comment type="caution">
    <text evidence="2">The sequence shown here is derived from an EMBL/GenBank/DDBJ whole genome shotgun (WGS) entry which is preliminary data.</text>
</comment>
<proteinExistence type="predicted"/>
<evidence type="ECO:0000313" key="2">
    <source>
        <dbReference type="EMBL" id="TWU07296.1"/>
    </source>
</evidence>